<feature type="compositionally biased region" description="Polar residues" evidence="1">
    <location>
        <begin position="80"/>
        <end position="96"/>
    </location>
</feature>
<feature type="domain" description="Zinc finger/thioredoxin putative" evidence="2">
    <location>
        <begin position="4"/>
        <end position="38"/>
    </location>
</feature>
<dbReference type="EMBL" id="MDTQ01000001">
    <property type="protein sequence ID" value="ODC03973.1"/>
    <property type="molecule type" value="Genomic_DNA"/>
</dbReference>
<feature type="compositionally biased region" description="Basic and acidic residues" evidence="1">
    <location>
        <begin position="113"/>
        <end position="126"/>
    </location>
</feature>
<evidence type="ECO:0000259" key="2">
    <source>
        <dbReference type="Pfam" id="PF13719"/>
    </source>
</evidence>
<evidence type="ECO:0000313" key="3">
    <source>
        <dbReference type="EMBL" id="ODC03973.1"/>
    </source>
</evidence>
<organism evidence="3 4">
    <name type="scientific">Terasakiispira papahanaumokuakeensis</name>
    <dbReference type="NCBI Taxonomy" id="197479"/>
    <lineage>
        <taxon>Bacteria</taxon>
        <taxon>Pseudomonadati</taxon>
        <taxon>Pseudomonadota</taxon>
        <taxon>Gammaproteobacteria</taxon>
        <taxon>Oceanospirillales</taxon>
        <taxon>Terasakiispira</taxon>
    </lineage>
</organism>
<reference evidence="3 4" key="1">
    <citation type="submission" date="2016-08" db="EMBL/GenBank/DDBJ databases">
        <authorList>
            <person name="Seilhamer J.J."/>
        </authorList>
    </citation>
    <scope>NUCLEOTIDE SEQUENCE [LARGE SCALE GENOMIC DNA]</scope>
    <source>
        <strain evidence="3 4">PH27A</strain>
    </source>
</reference>
<accession>A0A1E2VAM1</accession>
<feature type="region of interest" description="Disordered" evidence="1">
    <location>
        <begin position="53"/>
        <end position="96"/>
    </location>
</feature>
<evidence type="ECO:0000313" key="4">
    <source>
        <dbReference type="Proteomes" id="UP000094291"/>
    </source>
</evidence>
<proteinExistence type="predicted"/>
<sequence>MKLTRCPHCETLFEVSLNELKTAEGAVRCGQCLRIFNATYHINNQETSCASDSIEQDADDSTSARDQTANANQAKDIERNSVNATMATPSPHNQSIPTITERLNAHSFDDHATAHRSTAEDQHGSDTDVALTSEPPIGTLTKTDHTAISMETTAPVTERINAQLSPTREAATMNSASIKAPLLETPSSSASEETLDFEKLLGLKPAPTSGSDTSSSKQTDDLQALLQLAPEQTISTSEPAASAAITDNHDEEPIDDDYDALAESWSDWVRQQWQWIGAAIILMLAGTIGVLSMTPSPSSSLSNYRIESTQVQTAPIQSRLNIRFELRNLTDQPMSLKGIDIKLKNLTDSLLSEHHLDRSQLQGDLDPIPPFSTRTLEVEVPRPGTLVASVEITPLEND</sequence>
<dbReference type="Pfam" id="PF13719">
    <property type="entry name" value="Zn_ribbon_5"/>
    <property type="match status" value="1"/>
</dbReference>
<feature type="region of interest" description="Disordered" evidence="1">
    <location>
        <begin position="113"/>
        <end position="141"/>
    </location>
</feature>
<dbReference type="AlphaFoldDB" id="A0A1E2VAM1"/>
<dbReference type="NCBIfam" id="TIGR02098">
    <property type="entry name" value="MJ0042_CXXC"/>
    <property type="match status" value="1"/>
</dbReference>
<dbReference type="Proteomes" id="UP000094291">
    <property type="component" value="Unassembled WGS sequence"/>
</dbReference>
<gene>
    <name evidence="3" type="ORF">BFW38_10905</name>
</gene>
<name>A0A1E2VAM1_9GAMM</name>
<dbReference type="STRING" id="197479.BFW38_10905"/>
<evidence type="ECO:0000256" key="1">
    <source>
        <dbReference type="SAM" id="MobiDB-lite"/>
    </source>
</evidence>
<keyword evidence="4" id="KW-1185">Reference proteome</keyword>
<dbReference type="InterPro" id="IPR011723">
    <property type="entry name" value="Znf/thioredoxin_put"/>
</dbReference>
<comment type="caution">
    <text evidence="3">The sequence shown here is derived from an EMBL/GenBank/DDBJ whole genome shotgun (WGS) entry which is preliminary data.</text>
</comment>
<feature type="compositionally biased region" description="Polar residues" evidence="1">
    <location>
        <begin position="64"/>
        <end position="73"/>
    </location>
</feature>
<protein>
    <recommendedName>
        <fullName evidence="2">Zinc finger/thioredoxin putative domain-containing protein</fullName>
    </recommendedName>
</protein>